<reference evidence="2 3" key="1">
    <citation type="journal article" date="2014" name="BMC Microbiol.">
        <title>Genomic sequence of temperate phage Smp131 of Stenotrophomonas maltophilia that has similar prophages in xanthomonads.</title>
        <authorList>
            <person name="Lee C.N."/>
            <person name="Tseng T.T."/>
            <person name="Chang H.C."/>
            <person name="Lin J.W."/>
            <person name="Weng S.F."/>
        </authorList>
    </citation>
    <scope>NUCLEOTIDE SEQUENCE [LARGE SCALE GENOMIC DNA]</scope>
</reference>
<dbReference type="InterPro" id="IPR009228">
    <property type="entry name" value="Capsid_scaffold_GpO"/>
</dbReference>
<organism evidence="2 3">
    <name type="scientific">Stenotrophomonas phage Smp131</name>
    <dbReference type="NCBI Taxonomy" id="1168563"/>
    <lineage>
        <taxon>Viruses</taxon>
        <taxon>Duplodnaviria</taxon>
        <taxon>Heunggongvirae</taxon>
        <taxon>Uroviricota</taxon>
        <taxon>Caudoviricetes</taxon>
        <taxon>Peduoviridae</taxon>
        <taxon>Simpcentumvirus</taxon>
        <taxon>Simpcentumvirus Smp131</taxon>
    </lineage>
</organism>
<feature type="region of interest" description="Disordered" evidence="1">
    <location>
        <begin position="283"/>
        <end position="316"/>
    </location>
</feature>
<dbReference type="OrthoDB" id="6820at10239"/>
<accession>V9IQG8</accession>
<dbReference type="Pfam" id="PF05929">
    <property type="entry name" value="Phage_GPO"/>
    <property type="match status" value="1"/>
</dbReference>
<dbReference type="RefSeq" id="YP_009008363.1">
    <property type="nucleotide sequence ID" value="NC_023588.1"/>
</dbReference>
<evidence type="ECO:0000256" key="1">
    <source>
        <dbReference type="SAM" id="MobiDB-lite"/>
    </source>
</evidence>
<protein>
    <submittedName>
        <fullName evidence="2">Phage capsid scaffolding protein</fullName>
    </submittedName>
</protein>
<gene>
    <name evidence="2" type="primary">O</name>
    <name evidence="2" type="ORF">Smp_08</name>
</gene>
<evidence type="ECO:0000313" key="3">
    <source>
        <dbReference type="Proteomes" id="UP000018887"/>
    </source>
</evidence>
<proteinExistence type="predicted"/>
<dbReference type="GeneID" id="18504806"/>
<dbReference type="EMBL" id="JQ809663">
    <property type="protein sequence ID" value="AFJ75478.1"/>
    <property type="molecule type" value="Genomic_DNA"/>
</dbReference>
<dbReference type="KEGG" id="vg:18504806"/>
<keyword evidence="3" id="KW-1185">Reference proteome</keyword>
<dbReference type="GO" id="GO:0019069">
    <property type="term" value="P:viral capsid assembly"/>
    <property type="evidence" value="ECO:0007669"/>
    <property type="project" value="InterPro"/>
</dbReference>
<dbReference type="Proteomes" id="UP000018887">
    <property type="component" value="Segment"/>
</dbReference>
<evidence type="ECO:0000313" key="2">
    <source>
        <dbReference type="EMBL" id="AFJ75478.1"/>
    </source>
</evidence>
<sequence>MASKTKKRSEFFRVAVEGATTDGRVIERQQIADIAETYDPEVYGARIWLEHFRSTLPDSPFRAYGDVLAVKAEEVEIAGKKKLALFAQVEPTDDLVDMVNVRKQKVFTSIEISPEFADSGKAYLFGLAVTDSPASLGTSMLAFSAQHPESSPLKDRKQAPENLFTEATETVIKFTAEDEPEGRPGPVAAFLSSLGLGKKAAPAPAKEDPEFNVAEFAAQLLGAVGEQDAPWPSSARTTAHCASRCRRCPLRLLACARGWTTPRRHSPSVRLFRVARMWTPPTSPIADRTLSQHSGATPCVPKPAACSRATPSRLPR</sequence>
<name>V9IQG8_9CAUD</name>